<dbReference type="SUPFAM" id="SSF50104">
    <property type="entry name" value="Translation proteins SH3-like domain"/>
    <property type="match status" value="1"/>
</dbReference>
<gene>
    <name evidence="5" type="ORF">METZ01_LOCUS223997</name>
</gene>
<dbReference type="PANTHER" id="PTHR30265">
    <property type="entry name" value="RHO-INTERACTING TRANSCRIPTION TERMINATION FACTOR NUSG"/>
    <property type="match status" value="1"/>
</dbReference>
<feature type="domain" description="NusG-like N-terminal" evidence="4">
    <location>
        <begin position="33"/>
        <end position="130"/>
    </location>
</feature>
<dbReference type="EMBL" id="UINC01053976">
    <property type="protein sequence ID" value="SVB71143.1"/>
    <property type="molecule type" value="Genomic_DNA"/>
</dbReference>
<dbReference type="Pfam" id="PF02357">
    <property type="entry name" value="NusG"/>
    <property type="match status" value="1"/>
</dbReference>
<dbReference type="GO" id="GO:0031564">
    <property type="term" value="P:transcription antitermination"/>
    <property type="evidence" value="ECO:0007669"/>
    <property type="project" value="UniProtKB-KW"/>
</dbReference>
<dbReference type="InterPro" id="IPR008991">
    <property type="entry name" value="Translation_prot_SH3-like_sf"/>
</dbReference>
<keyword evidence="3" id="KW-0804">Transcription</keyword>
<dbReference type="SUPFAM" id="SSF82679">
    <property type="entry name" value="N-utilization substance G protein NusG, N-terminal domain"/>
    <property type="match status" value="1"/>
</dbReference>
<keyword evidence="1" id="KW-0889">Transcription antitermination</keyword>
<feature type="non-terminal residue" evidence="5">
    <location>
        <position position="1"/>
    </location>
</feature>
<sequence>AGATVRPGGISVGRLGGIPTMFGQTTPPELFEKTCWYACRTKSRAEKKVQQQLSGAGFEAYLPVVEEKRQWADRKKTVAFPLFPGYLFARFCLTELHEVLGLPGVASVLRPNGYPTPVRDDDLASLRRFVEGVKETGALPSPCDFLERGRDVVVVSGPFEGMRGVMVEERGRARVVVRIGVLRRATSVQLDRVVLKLAG</sequence>
<evidence type="ECO:0000259" key="4">
    <source>
        <dbReference type="SMART" id="SM00738"/>
    </source>
</evidence>
<evidence type="ECO:0000256" key="1">
    <source>
        <dbReference type="ARBA" id="ARBA00022814"/>
    </source>
</evidence>
<dbReference type="AlphaFoldDB" id="A0A382G964"/>
<proteinExistence type="predicted"/>
<name>A0A382G964_9ZZZZ</name>
<dbReference type="CDD" id="cd06091">
    <property type="entry name" value="KOW_NusG"/>
    <property type="match status" value="1"/>
</dbReference>
<dbReference type="PANTHER" id="PTHR30265:SF4">
    <property type="entry name" value="KOW MOTIF FAMILY PROTEIN, EXPRESSED"/>
    <property type="match status" value="1"/>
</dbReference>
<keyword evidence="2" id="KW-0805">Transcription regulation</keyword>
<dbReference type="Gene3D" id="3.30.70.940">
    <property type="entry name" value="NusG, N-terminal domain"/>
    <property type="match status" value="1"/>
</dbReference>
<dbReference type="InterPro" id="IPR006645">
    <property type="entry name" value="NGN-like_dom"/>
</dbReference>
<dbReference type="InterPro" id="IPR036735">
    <property type="entry name" value="NGN_dom_sf"/>
</dbReference>
<dbReference type="NCBIfam" id="NF033644">
    <property type="entry name" value="antiterm_UpxY"/>
    <property type="match status" value="1"/>
</dbReference>
<accession>A0A382G964</accession>
<reference evidence="5" key="1">
    <citation type="submission" date="2018-05" db="EMBL/GenBank/DDBJ databases">
        <authorList>
            <person name="Lanie J.A."/>
            <person name="Ng W.-L."/>
            <person name="Kazmierczak K.M."/>
            <person name="Andrzejewski T.M."/>
            <person name="Davidsen T.M."/>
            <person name="Wayne K.J."/>
            <person name="Tettelin H."/>
            <person name="Glass J.I."/>
            <person name="Rusch D."/>
            <person name="Podicherti R."/>
            <person name="Tsui H.-C.T."/>
            <person name="Winkler M.E."/>
        </authorList>
    </citation>
    <scope>NUCLEOTIDE SEQUENCE</scope>
</reference>
<evidence type="ECO:0000256" key="2">
    <source>
        <dbReference type="ARBA" id="ARBA00023015"/>
    </source>
</evidence>
<protein>
    <recommendedName>
        <fullName evidence="4">NusG-like N-terminal domain-containing protein</fullName>
    </recommendedName>
</protein>
<dbReference type="InterPro" id="IPR043425">
    <property type="entry name" value="NusG-like"/>
</dbReference>
<evidence type="ECO:0000313" key="5">
    <source>
        <dbReference type="EMBL" id="SVB71143.1"/>
    </source>
</evidence>
<evidence type="ECO:0000256" key="3">
    <source>
        <dbReference type="ARBA" id="ARBA00023163"/>
    </source>
</evidence>
<organism evidence="5">
    <name type="scientific">marine metagenome</name>
    <dbReference type="NCBI Taxonomy" id="408172"/>
    <lineage>
        <taxon>unclassified sequences</taxon>
        <taxon>metagenomes</taxon>
        <taxon>ecological metagenomes</taxon>
    </lineage>
</organism>
<dbReference type="GO" id="GO:0006354">
    <property type="term" value="P:DNA-templated transcription elongation"/>
    <property type="evidence" value="ECO:0007669"/>
    <property type="project" value="InterPro"/>
</dbReference>
<dbReference type="SMART" id="SM00738">
    <property type="entry name" value="NGN"/>
    <property type="match status" value="1"/>
</dbReference>